<sequence length="139" mass="15864">MDAKGVIVKFLQQCISTRIYRFTTALAHHDIGHAGEQLTDPRATASLTIRRDARRRAAFYDLGPASRDRRQGRHRQVPRKIYLFMHISIASSSLLGPPEQMPIIVEPQRVQTVAERRAMDAKGVIVKFIRQVIPAFIYQ</sequence>
<proteinExistence type="predicted"/>
<dbReference type="EMBL" id="SFCI01003244">
    <property type="protein sequence ID" value="TFY73150.1"/>
    <property type="molecule type" value="Genomic_DNA"/>
</dbReference>
<organism evidence="1 2">
    <name type="scientific">Hericium alpestre</name>
    <dbReference type="NCBI Taxonomy" id="135208"/>
    <lineage>
        <taxon>Eukaryota</taxon>
        <taxon>Fungi</taxon>
        <taxon>Dikarya</taxon>
        <taxon>Basidiomycota</taxon>
        <taxon>Agaricomycotina</taxon>
        <taxon>Agaricomycetes</taxon>
        <taxon>Russulales</taxon>
        <taxon>Hericiaceae</taxon>
        <taxon>Hericium</taxon>
    </lineage>
</organism>
<reference evidence="1 2" key="1">
    <citation type="submission" date="2019-02" db="EMBL/GenBank/DDBJ databases">
        <title>Genome sequencing of the rare red list fungi Hericium alpestre (H. flagellum).</title>
        <authorList>
            <person name="Buettner E."/>
            <person name="Kellner H."/>
        </authorList>
    </citation>
    <scope>NUCLEOTIDE SEQUENCE [LARGE SCALE GENOMIC DNA]</scope>
    <source>
        <strain evidence="1 2">DSM 108284</strain>
    </source>
</reference>
<accession>A0A4Y9ZG51</accession>
<protein>
    <submittedName>
        <fullName evidence="1">Uncharacterized protein</fullName>
    </submittedName>
</protein>
<dbReference type="AlphaFoldDB" id="A0A4Y9ZG51"/>
<comment type="caution">
    <text evidence="1">The sequence shown here is derived from an EMBL/GenBank/DDBJ whole genome shotgun (WGS) entry which is preliminary data.</text>
</comment>
<keyword evidence="2" id="KW-1185">Reference proteome</keyword>
<gene>
    <name evidence="1" type="ORF">EWM64_g10863</name>
</gene>
<evidence type="ECO:0000313" key="1">
    <source>
        <dbReference type="EMBL" id="TFY73150.1"/>
    </source>
</evidence>
<evidence type="ECO:0000313" key="2">
    <source>
        <dbReference type="Proteomes" id="UP000298061"/>
    </source>
</evidence>
<dbReference type="Proteomes" id="UP000298061">
    <property type="component" value="Unassembled WGS sequence"/>
</dbReference>
<name>A0A4Y9ZG51_9AGAM</name>